<protein>
    <submittedName>
        <fullName evidence="1">Uncharacterized protein</fullName>
    </submittedName>
</protein>
<sequence length="358" mass="42540">MLKHLLFSLLFISMSYSQTENTVAPKNEKGKIILFGEAHFVKEKYDEMKAFIFEKLENVASKEKVTIFFELPSSLNYAISRIKEDQDTTLFKEWFNHVYKAKEMKPSFFWTDYRAFILSLLEYAEKKDIQLELKCIDVELEFRRTAFILSSFKTKLNSKMDSLIQKEHIPKSSEIRTTLLNYVNELALISTDPHELEVLKTLQVSLLIDCTICRKRDRFLYDRFKKYYDPTDAMVFGTFGLAHVINKPDFSKLSEFFKIDHKVDTTNHKSMSKFMTTDFNDKIFRVGIIALQHNLRLSDYQKPVDYSYIMNTEERNYIKTLFKDKEVVRLYPYEHKVLSNLASNLDYLIVYKNSNYRY</sequence>
<dbReference type="AlphaFoldDB" id="A0A8H2LFL0"/>
<gene>
    <name evidence="1" type="ORF">ES676_00215</name>
</gene>
<dbReference type="Proteomes" id="UP000323324">
    <property type="component" value="Unassembled WGS sequence"/>
</dbReference>
<proteinExistence type="predicted"/>
<reference evidence="1 2" key="1">
    <citation type="submission" date="2019-08" db="EMBL/GenBank/DDBJ databases">
        <title>Genomes of Antarctic Bizionia species.</title>
        <authorList>
            <person name="Bowman J.P."/>
        </authorList>
    </citation>
    <scope>NUCLEOTIDE SEQUENCE [LARGE SCALE GENOMIC DNA]</scope>
    <source>
        <strain evidence="1 2">HFD</strain>
    </source>
</reference>
<evidence type="ECO:0000313" key="1">
    <source>
        <dbReference type="EMBL" id="TYB80130.1"/>
    </source>
</evidence>
<dbReference type="EMBL" id="VSKM01000001">
    <property type="protein sequence ID" value="TYB80130.1"/>
    <property type="molecule type" value="Genomic_DNA"/>
</dbReference>
<keyword evidence="2" id="KW-1185">Reference proteome</keyword>
<organism evidence="1 2">
    <name type="scientific">Bizionia saleffrena</name>
    <dbReference type="NCBI Taxonomy" id="291189"/>
    <lineage>
        <taxon>Bacteria</taxon>
        <taxon>Pseudomonadati</taxon>
        <taxon>Bacteroidota</taxon>
        <taxon>Flavobacteriia</taxon>
        <taxon>Flavobacteriales</taxon>
        <taxon>Flavobacteriaceae</taxon>
        <taxon>Bizionia</taxon>
    </lineage>
</organism>
<accession>A0A8H2LFL0</accession>
<dbReference type="RefSeq" id="WP_170234399.1">
    <property type="nucleotide sequence ID" value="NZ_VSKM01000001.1"/>
</dbReference>
<evidence type="ECO:0000313" key="2">
    <source>
        <dbReference type="Proteomes" id="UP000323324"/>
    </source>
</evidence>
<name>A0A8H2LFL0_9FLAO</name>
<comment type="caution">
    <text evidence="1">The sequence shown here is derived from an EMBL/GenBank/DDBJ whole genome shotgun (WGS) entry which is preliminary data.</text>
</comment>